<evidence type="ECO:0000313" key="7">
    <source>
        <dbReference type="EMBL" id="KAA1191855.1"/>
    </source>
</evidence>
<evidence type="ECO:0000256" key="5">
    <source>
        <dbReference type="ARBA" id="ARBA00023136"/>
    </source>
</evidence>
<dbReference type="EMBL" id="VTUX01000004">
    <property type="protein sequence ID" value="KAA1191855.1"/>
    <property type="molecule type" value="Genomic_DNA"/>
</dbReference>
<keyword evidence="5 6" id="KW-0472">Membrane</keyword>
<dbReference type="InterPro" id="IPR005538">
    <property type="entry name" value="LrgA/CidA"/>
</dbReference>
<dbReference type="PANTHER" id="PTHR33931">
    <property type="entry name" value="HOLIN-LIKE PROTEIN CIDA-RELATED"/>
    <property type="match status" value="1"/>
</dbReference>
<comment type="subcellular location">
    <subcellularLocation>
        <location evidence="1">Cell membrane</location>
        <topology evidence="1">Multi-pass membrane protein</topology>
    </subcellularLocation>
</comment>
<organism evidence="7 8">
    <name type="scientific">Pseudohalioglobus sediminis</name>
    <dbReference type="NCBI Taxonomy" id="2606449"/>
    <lineage>
        <taxon>Bacteria</taxon>
        <taxon>Pseudomonadati</taxon>
        <taxon>Pseudomonadota</taxon>
        <taxon>Gammaproteobacteria</taxon>
        <taxon>Cellvibrionales</taxon>
        <taxon>Halieaceae</taxon>
        <taxon>Pseudohalioglobus</taxon>
    </lineage>
</organism>
<evidence type="ECO:0000256" key="4">
    <source>
        <dbReference type="ARBA" id="ARBA00022989"/>
    </source>
</evidence>
<comment type="caution">
    <text evidence="7">The sequence shown here is derived from an EMBL/GenBank/DDBJ whole genome shotgun (WGS) entry which is preliminary data.</text>
</comment>
<dbReference type="PANTHER" id="PTHR33931:SF2">
    <property type="entry name" value="HOLIN-LIKE PROTEIN CIDA"/>
    <property type="match status" value="1"/>
</dbReference>
<proteinExistence type="predicted"/>
<dbReference type="AlphaFoldDB" id="A0A5B0WZM7"/>
<keyword evidence="8" id="KW-1185">Reference proteome</keyword>
<evidence type="ECO:0000256" key="6">
    <source>
        <dbReference type="SAM" id="Phobius"/>
    </source>
</evidence>
<evidence type="ECO:0000256" key="2">
    <source>
        <dbReference type="ARBA" id="ARBA00022475"/>
    </source>
</evidence>
<gene>
    <name evidence="7" type="ORF">F0M18_10005</name>
</gene>
<keyword evidence="2" id="KW-1003">Cell membrane</keyword>
<evidence type="ECO:0000256" key="1">
    <source>
        <dbReference type="ARBA" id="ARBA00004651"/>
    </source>
</evidence>
<feature type="transmembrane region" description="Helical" evidence="6">
    <location>
        <begin position="29"/>
        <end position="46"/>
    </location>
</feature>
<evidence type="ECO:0000256" key="3">
    <source>
        <dbReference type="ARBA" id="ARBA00022692"/>
    </source>
</evidence>
<reference evidence="7 8" key="1">
    <citation type="submission" date="2019-09" db="EMBL/GenBank/DDBJ databases">
        <authorList>
            <person name="Chen X.-Y."/>
        </authorList>
    </citation>
    <scope>NUCLEOTIDE SEQUENCE [LARGE SCALE GENOMIC DNA]</scope>
    <source>
        <strain evidence="7 8">NY5</strain>
    </source>
</reference>
<feature type="transmembrane region" description="Helical" evidence="6">
    <location>
        <begin position="86"/>
        <end position="105"/>
    </location>
</feature>
<dbReference type="GO" id="GO:0005886">
    <property type="term" value="C:plasma membrane"/>
    <property type="evidence" value="ECO:0007669"/>
    <property type="project" value="UniProtKB-SubCell"/>
</dbReference>
<name>A0A5B0WZM7_9GAMM</name>
<dbReference type="RefSeq" id="WP_149611291.1">
    <property type="nucleotide sequence ID" value="NZ_VTUX01000004.1"/>
</dbReference>
<sequence>MLNFFALILACQLAGEVFVVATKVPLPGPVIGMVILFLGLLLKGGVPDGLQKLGAGLLSQLSLLFVPAGVGVMLHAELVGTELLPIAVSLVVSTLVTLVVTGWVMQRLSTRAGQ</sequence>
<feature type="transmembrane region" description="Helical" evidence="6">
    <location>
        <begin position="53"/>
        <end position="74"/>
    </location>
</feature>
<protein>
    <submittedName>
        <fullName evidence="7">CidA/LrgA family protein</fullName>
    </submittedName>
</protein>
<accession>A0A5B0WZM7</accession>
<keyword evidence="3 6" id="KW-0812">Transmembrane</keyword>
<dbReference type="Pfam" id="PF03788">
    <property type="entry name" value="LrgA"/>
    <property type="match status" value="1"/>
</dbReference>
<evidence type="ECO:0000313" key="8">
    <source>
        <dbReference type="Proteomes" id="UP000323708"/>
    </source>
</evidence>
<dbReference type="Proteomes" id="UP000323708">
    <property type="component" value="Unassembled WGS sequence"/>
</dbReference>
<keyword evidence="4 6" id="KW-1133">Transmembrane helix</keyword>